<protein>
    <recommendedName>
        <fullName evidence="1">HTH cro/C1-type domain-containing protein</fullName>
    </recommendedName>
</protein>
<dbReference type="RefSeq" id="WP_100099685.1">
    <property type="nucleotide sequence ID" value="NZ_MDUZ01000051.1"/>
</dbReference>
<dbReference type="Proteomes" id="UP000230463">
    <property type="component" value="Unassembled WGS sequence"/>
</dbReference>
<evidence type="ECO:0000313" key="2">
    <source>
        <dbReference type="EMBL" id="PIT53872.1"/>
    </source>
</evidence>
<dbReference type="EMBL" id="MEIS01000118">
    <property type="protein sequence ID" value="PIT53872.1"/>
    <property type="molecule type" value="Genomic_DNA"/>
</dbReference>
<dbReference type="GO" id="GO:0003677">
    <property type="term" value="F:DNA binding"/>
    <property type="evidence" value="ECO:0007669"/>
    <property type="project" value="InterPro"/>
</dbReference>
<dbReference type="EMBL" id="MEIU01000005">
    <property type="protein sequence ID" value="PIT62575.1"/>
    <property type="molecule type" value="Genomic_DNA"/>
</dbReference>
<dbReference type="InterPro" id="IPR001387">
    <property type="entry name" value="Cro/C1-type_HTH"/>
</dbReference>
<evidence type="ECO:0000313" key="5">
    <source>
        <dbReference type="Proteomes" id="UP000230463"/>
    </source>
</evidence>
<dbReference type="AlphaFoldDB" id="A0A2N9XW26"/>
<evidence type="ECO:0000313" key="3">
    <source>
        <dbReference type="EMBL" id="PIT62575.1"/>
    </source>
</evidence>
<name>A0A2N9XW26_9NEIS</name>
<dbReference type="InterPro" id="IPR010982">
    <property type="entry name" value="Lambda_DNA-bd_dom_sf"/>
</dbReference>
<evidence type="ECO:0000313" key="4">
    <source>
        <dbReference type="Proteomes" id="UP000229434"/>
    </source>
</evidence>
<accession>A0A2N9XW26</accession>
<feature type="domain" description="HTH cro/C1-type" evidence="1">
    <location>
        <begin position="25"/>
        <end position="79"/>
    </location>
</feature>
<sequence>MKKQIKQIDYEYVAEGQKVEFALLLANLLLAKGMTKAQLAKATGKHISYITHIMGGKANLTIGTMAYLLAAMGEELKITY</sequence>
<comment type="caution">
    <text evidence="2">The sequence shown here is derived from an EMBL/GenBank/DDBJ whole genome shotgun (WGS) entry which is preliminary data.</text>
</comment>
<proteinExistence type="predicted"/>
<dbReference type="Pfam" id="PF01381">
    <property type="entry name" value="HTH_3"/>
    <property type="match status" value="1"/>
</dbReference>
<dbReference type="PROSITE" id="PS50943">
    <property type="entry name" value="HTH_CROC1"/>
    <property type="match status" value="1"/>
</dbReference>
<dbReference type="SUPFAM" id="SSF47413">
    <property type="entry name" value="lambda repressor-like DNA-binding domains"/>
    <property type="match status" value="1"/>
</dbReference>
<dbReference type="Gene3D" id="1.10.260.40">
    <property type="entry name" value="lambda repressor-like DNA-binding domains"/>
    <property type="match status" value="1"/>
</dbReference>
<dbReference type="CDD" id="cd00093">
    <property type="entry name" value="HTH_XRE"/>
    <property type="match status" value="1"/>
</dbReference>
<dbReference type="SMART" id="SM00530">
    <property type="entry name" value="HTH_XRE"/>
    <property type="match status" value="1"/>
</dbReference>
<reference evidence="4 5" key="1">
    <citation type="journal article" date="2017" name="MBio">
        <title>Type VI secretion-mediated competition in the bee gut microbiome.</title>
        <authorList>
            <person name="Steele M.I."/>
            <person name="Kwong W.K."/>
            <person name="Powell J.E."/>
            <person name="Whiteley M."/>
            <person name="Moran N.A."/>
        </authorList>
    </citation>
    <scope>NUCLEOTIDE SEQUENCE [LARGE SCALE GENOMIC DNA]</scope>
    <source>
        <strain evidence="3 5">HK3</strain>
        <strain evidence="2 4">Nev3CBA3</strain>
    </source>
</reference>
<dbReference type="Proteomes" id="UP000229434">
    <property type="component" value="Unassembled WGS sequence"/>
</dbReference>
<organism evidence="2 4">
    <name type="scientific">Snodgrassella alvi</name>
    <dbReference type="NCBI Taxonomy" id="1196083"/>
    <lineage>
        <taxon>Bacteria</taxon>
        <taxon>Pseudomonadati</taxon>
        <taxon>Pseudomonadota</taxon>
        <taxon>Betaproteobacteria</taxon>
        <taxon>Neisseriales</taxon>
        <taxon>Neisseriaceae</taxon>
        <taxon>Snodgrassella</taxon>
    </lineage>
</organism>
<evidence type="ECO:0000259" key="1">
    <source>
        <dbReference type="PROSITE" id="PS50943"/>
    </source>
</evidence>
<gene>
    <name evidence="2" type="ORF">BHC49_09245</name>
    <name evidence="3" type="ORF">BHC57_01185</name>
</gene>